<dbReference type="Pfam" id="PF00990">
    <property type="entry name" value="GGDEF"/>
    <property type="match status" value="1"/>
</dbReference>
<reference evidence="2 3" key="1">
    <citation type="submission" date="2019-06" db="EMBL/GenBank/DDBJ databases">
        <title>Whole genome shotgun sequence of Glutamicibacter nicotianae NBRC 14234.</title>
        <authorList>
            <person name="Hosoyama A."/>
            <person name="Uohara A."/>
            <person name="Ohji S."/>
            <person name="Ichikawa N."/>
        </authorList>
    </citation>
    <scope>NUCLEOTIDE SEQUENCE [LARGE SCALE GENOMIC DNA]</scope>
    <source>
        <strain evidence="2 3">NBRC 14234</strain>
    </source>
</reference>
<proteinExistence type="predicted"/>
<evidence type="ECO:0000259" key="1">
    <source>
        <dbReference type="PROSITE" id="PS50887"/>
    </source>
</evidence>
<dbReference type="InterPro" id="IPR029787">
    <property type="entry name" value="Nucleotide_cyclase"/>
</dbReference>
<dbReference type="InterPro" id="IPR050469">
    <property type="entry name" value="Diguanylate_Cyclase"/>
</dbReference>
<dbReference type="EMBL" id="BJNE01000004">
    <property type="protein sequence ID" value="GEC12091.1"/>
    <property type="molecule type" value="Genomic_DNA"/>
</dbReference>
<accession>A0ABQ0RJV1</accession>
<evidence type="ECO:0000313" key="3">
    <source>
        <dbReference type="Proteomes" id="UP000316242"/>
    </source>
</evidence>
<dbReference type="SUPFAM" id="SSF55073">
    <property type="entry name" value="Nucleotide cyclase"/>
    <property type="match status" value="1"/>
</dbReference>
<dbReference type="RefSeq" id="WP_141356815.1">
    <property type="nucleotide sequence ID" value="NZ_BAAAWM010000001.1"/>
</dbReference>
<dbReference type="InterPro" id="IPR000160">
    <property type="entry name" value="GGDEF_dom"/>
</dbReference>
<comment type="caution">
    <text evidence="2">The sequence shown here is derived from an EMBL/GenBank/DDBJ whole genome shotgun (WGS) entry which is preliminary data.</text>
</comment>
<gene>
    <name evidence="2" type="ORF">ANI01nite_12940</name>
</gene>
<keyword evidence="3" id="KW-1185">Reference proteome</keyword>
<sequence>MTRIAKDTQVFNGAQIFTDSAERAISYLKMHTPLTDWSVSRVIDGEQIHLHVQPDQLLKTGQRVEWEESLCSRMANGAAHIVENTQEDPDYSCMRLSAEVGAYAGYTINDDRGEMFGVLCGVRTDPLTEGEKIDEELVALISSLLSAQLKLARVADRERRNSELSDALAQTDALTGLLNRRGWDKITRDAQERLDAFGDSVSVAVIDLNGLKQVNDSQGHAAGDLLLQRTGEILRGKSTESCRVARYGGDEFMILANGVAPSQTEAYFSVFKESLEEAGIPAAIGFYSAQPGSTNIDQCIAAADALMYQQKYQSRVRARKNS</sequence>
<dbReference type="InterPro" id="IPR043128">
    <property type="entry name" value="Rev_trsase/Diguanyl_cyclase"/>
</dbReference>
<feature type="domain" description="GGDEF" evidence="1">
    <location>
        <begin position="199"/>
        <end position="322"/>
    </location>
</feature>
<dbReference type="PROSITE" id="PS50887">
    <property type="entry name" value="GGDEF"/>
    <property type="match status" value="1"/>
</dbReference>
<dbReference type="Proteomes" id="UP000316242">
    <property type="component" value="Unassembled WGS sequence"/>
</dbReference>
<dbReference type="NCBIfam" id="TIGR00254">
    <property type="entry name" value="GGDEF"/>
    <property type="match status" value="1"/>
</dbReference>
<name>A0ABQ0RJV1_GLUNI</name>
<protein>
    <submittedName>
        <fullName evidence="2">GGDEF domain-containing protein</fullName>
    </submittedName>
</protein>
<organism evidence="2 3">
    <name type="scientific">Glutamicibacter nicotianae</name>
    <name type="common">Arthrobacter nicotianae</name>
    <dbReference type="NCBI Taxonomy" id="37929"/>
    <lineage>
        <taxon>Bacteria</taxon>
        <taxon>Bacillati</taxon>
        <taxon>Actinomycetota</taxon>
        <taxon>Actinomycetes</taxon>
        <taxon>Micrococcales</taxon>
        <taxon>Micrococcaceae</taxon>
        <taxon>Glutamicibacter</taxon>
    </lineage>
</organism>
<dbReference type="PANTHER" id="PTHR45138:SF9">
    <property type="entry name" value="DIGUANYLATE CYCLASE DGCM-RELATED"/>
    <property type="match status" value="1"/>
</dbReference>
<dbReference type="CDD" id="cd01949">
    <property type="entry name" value="GGDEF"/>
    <property type="match status" value="1"/>
</dbReference>
<dbReference type="Gene3D" id="3.30.70.270">
    <property type="match status" value="1"/>
</dbReference>
<dbReference type="PANTHER" id="PTHR45138">
    <property type="entry name" value="REGULATORY COMPONENTS OF SENSORY TRANSDUCTION SYSTEM"/>
    <property type="match status" value="1"/>
</dbReference>
<dbReference type="SUPFAM" id="SSF55781">
    <property type="entry name" value="GAF domain-like"/>
    <property type="match status" value="1"/>
</dbReference>
<dbReference type="SMART" id="SM00267">
    <property type="entry name" value="GGDEF"/>
    <property type="match status" value="1"/>
</dbReference>
<evidence type="ECO:0000313" key="2">
    <source>
        <dbReference type="EMBL" id="GEC12091.1"/>
    </source>
</evidence>